<evidence type="ECO:0000256" key="2">
    <source>
        <dbReference type="ARBA" id="ARBA00022448"/>
    </source>
</evidence>
<sequence length="175" mass="19686">MSAEGKTTLPARQYSYLAAAIFLQNFRIIWNPTFPYLVLVIFFFRGITLPGFDRGLEYLFVPEWGRLLDPAVWLDAATQIFYSFGLAFGCLVALASYNPVRSNFVKVALFVSVTDFFTSILTATVVFSILGFKATIAYEECLRAHNNNTIATDFSGGPENNTCDFRQFLQGVCMY</sequence>
<evidence type="ECO:0000256" key="5">
    <source>
        <dbReference type="ARBA" id="ARBA00023136"/>
    </source>
</evidence>
<organism evidence="7 8">
    <name type="scientific">Mya arenaria</name>
    <name type="common">Soft-shell clam</name>
    <dbReference type="NCBI Taxonomy" id="6604"/>
    <lineage>
        <taxon>Eukaryota</taxon>
        <taxon>Metazoa</taxon>
        <taxon>Spiralia</taxon>
        <taxon>Lophotrochozoa</taxon>
        <taxon>Mollusca</taxon>
        <taxon>Bivalvia</taxon>
        <taxon>Autobranchia</taxon>
        <taxon>Heteroconchia</taxon>
        <taxon>Euheterodonta</taxon>
        <taxon>Imparidentia</taxon>
        <taxon>Neoheterodontei</taxon>
        <taxon>Myida</taxon>
        <taxon>Myoidea</taxon>
        <taxon>Myidae</taxon>
        <taxon>Mya</taxon>
    </lineage>
</organism>
<dbReference type="InterPro" id="IPR000175">
    <property type="entry name" value="Na/ntran_symport"/>
</dbReference>
<dbReference type="PROSITE" id="PS50267">
    <property type="entry name" value="NA_NEUROTRAN_SYMP_3"/>
    <property type="match status" value="1"/>
</dbReference>
<feature type="transmembrane region" description="Helical" evidence="6">
    <location>
        <begin position="107"/>
        <end position="132"/>
    </location>
</feature>
<dbReference type="PANTHER" id="PTHR11616:SF182">
    <property type="entry name" value="TRANSPORTER"/>
    <property type="match status" value="1"/>
</dbReference>
<gene>
    <name evidence="7" type="ORF">MAR_025978</name>
</gene>
<evidence type="ECO:0000256" key="1">
    <source>
        <dbReference type="ARBA" id="ARBA00004141"/>
    </source>
</evidence>
<dbReference type="PANTHER" id="PTHR11616">
    <property type="entry name" value="SODIUM/CHLORIDE DEPENDENT TRANSPORTER"/>
    <property type="match status" value="1"/>
</dbReference>
<evidence type="ECO:0000256" key="6">
    <source>
        <dbReference type="SAM" id="Phobius"/>
    </source>
</evidence>
<keyword evidence="4 6" id="KW-1133">Transmembrane helix</keyword>
<dbReference type="EMBL" id="CP111019">
    <property type="protein sequence ID" value="WAR11798.1"/>
    <property type="molecule type" value="Genomic_DNA"/>
</dbReference>
<evidence type="ECO:0000313" key="8">
    <source>
        <dbReference type="Proteomes" id="UP001164746"/>
    </source>
</evidence>
<keyword evidence="2" id="KW-0813">Transport</keyword>
<evidence type="ECO:0000256" key="4">
    <source>
        <dbReference type="ARBA" id="ARBA00022989"/>
    </source>
</evidence>
<keyword evidence="8" id="KW-1185">Reference proteome</keyword>
<accession>A0ABY7ETB8</accession>
<dbReference type="SUPFAM" id="SSF161070">
    <property type="entry name" value="SNF-like"/>
    <property type="match status" value="1"/>
</dbReference>
<dbReference type="Proteomes" id="UP001164746">
    <property type="component" value="Chromosome 8"/>
</dbReference>
<feature type="transmembrane region" description="Helical" evidence="6">
    <location>
        <begin position="72"/>
        <end position="95"/>
    </location>
</feature>
<name>A0ABY7ETB8_MYAAR</name>
<dbReference type="InterPro" id="IPR037272">
    <property type="entry name" value="SNS_sf"/>
</dbReference>
<protein>
    <submittedName>
        <fullName evidence="7">S6A18-like protein</fullName>
    </submittedName>
</protein>
<dbReference type="Pfam" id="PF00209">
    <property type="entry name" value="SNF"/>
    <property type="match status" value="1"/>
</dbReference>
<proteinExistence type="predicted"/>
<keyword evidence="3 6" id="KW-0812">Transmembrane</keyword>
<keyword evidence="5 6" id="KW-0472">Membrane</keyword>
<comment type="subcellular location">
    <subcellularLocation>
        <location evidence="1">Membrane</location>
        <topology evidence="1">Multi-pass membrane protein</topology>
    </subcellularLocation>
</comment>
<evidence type="ECO:0000313" key="7">
    <source>
        <dbReference type="EMBL" id="WAR11798.1"/>
    </source>
</evidence>
<dbReference type="PRINTS" id="PR00176">
    <property type="entry name" value="NANEUSMPORT"/>
</dbReference>
<evidence type="ECO:0000256" key="3">
    <source>
        <dbReference type="ARBA" id="ARBA00022692"/>
    </source>
</evidence>
<reference evidence="7" key="1">
    <citation type="submission" date="2022-11" db="EMBL/GenBank/DDBJ databases">
        <title>Centuries of genome instability and evolution in soft-shell clam transmissible cancer (bioRxiv).</title>
        <authorList>
            <person name="Hart S.F.M."/>
            <person name="Yonemitsu M.A."/>
            <person name="Giersch R.M."/>
            <person name="Beal B.F."/>
            <person name="Arriagada G."/>
            <person name="Davis B.W."/>
            <person name="Ostrander E.A."/>
            <person name="Goff S.P."/>
            <person name="Metzger M.J."/>
        </authorList>
    </citation>
    <scope>NUCLEOTIDE SEQUENCE</scope>
    <source>
        <strain evidence="7">MELC-2E11</strain>
        <tissue evidence="7">Siphon/mantle</tissue>
    </source>
</reference>